<organism evidence="3 4">
    <name type="scientific">Symbiochloris irregularis</name>
    <dbReference type="NCBI Taxonomy" id="706552"/>
    <lineage>
        <taxon>Eukaryota</taxon>
        <taxon>Viridiplantae</taxon>
        <taxon>Chlorophyta</taxon>
        <taxon>core chlorophytes</taxon>
        <taxon>Trebouxiophyceae</taxon>
        <taxon>Trebouxiales</taxon>
        <taxon>Trebouxiaceae</taxon>
        <taxon>Symbiochloris</taxon>
    </lineage>
</organism>
<dbReference type="PANTHER" id="PTHR12941">
    <property type="entry name" value="ER MEMBRANE PROTEIN COMPLEX"/>
    <property type="match status" value="1"/>
</dbReference>
<reference evidence="3 4" key="1">
    <citation type="journal article" date="2024" name="Nat. Commun.">
        <title>Phylogenomics reveals the evolutionary origins of lichenization in chlorophyte algae.</title>
        <authorList>
            <person name="Puginier C."/>
            <person name="Libourel C."/>
            <person name="Otte J."/>
            <person name="Skaloud P."/>
            <person name="Haon M."/>
            <person name="Grisel S."/>
            <person name="Petersen M."/>
            <person name="Berrin J.G."/>
            <person name="Delaux P.M."/>
            <person name="Dal Grande F."/>
            <person name="Keller J."/>
        </authorList>
    </citation>
    <scope>NUCLEOTIDE SEQUENCE [LARGE SCALE GENOMIC DNA]</scope>
    <source>
        <strain evidence="3 4">SAG 2036</strain>
    </source>
</reference>
<dbReference type="Proteomes" id="UP001465755">
    <property type="component" value="Unassembled WGS sequence"/>
</dbReference>
<keyword evidence="4" id="KW-1185">Reference proteome</keyword>
<comment type="similarity">
    <text evidence="1">Belongs to the EMC8/EMC9 family.</text>
</comment>
<dbReference type="EMBL" id="JALJOQ010000005">
    <property type="protein sequence ID" value="KAK9813344.1"/>
    <property type="molecule type" value="Genomic_DNA"/>
</dbReference>
<dbReference type="AlphaFoldDB" id="A0AAW1PZU1"/>
<dbReference type="Pfam" id="PF03665">
    <property type="entry name" value="UPF0172"/>
    <property type="match status" value="1"/>
</dbReference>
<dbReference type="CDD" id="cd08060">
    <property type="entry name" value="MPN_UPF0172"/>
    <property type="match status" value="1"/>
</dbReference>
<proteinExistence type="inferred from homology"/>
<protein>
    <recommendedName>
        <fullName evidence="2">MPN domain-containing protein</fullName>
    </recommendedName>
</protein>
<evidence type="ECO:0000256" key="1">
    <source>
        <dbReference type="ARBA" id="ARBA00007461"/>
    </source>
</evidence>
<dbReference type="InterPro" id="IPR037518">
    <property type="entry name" value="MPN"/>
</dbReference>
<dbReference type="GO" id="GO:0072546">
    <property type="term" value="C:EMC complex"/>
    <property type="evidence" value="ECO:0007669"/>
    <property type="project" value="InterPro"/>
</dbReference>
<dbReference type="PROSITE" id="PS50249">
    <property type="entry name" value="MPN"/>
    <property type="match status" value="1"/>
</dbReference>
<dbReference type="InterPro" id="IPR005366">
    <property type="entry name" value="EMC8/9"/>
</dbReference>
<feature type="domain" description="MPN" evidence="2">
    <location>
        <begin position="8"/>
        <end position="148"/>
    </location>
</feature>
<sequence>MPSTEAAYTLQENAALKILLHAAKYPSAAVNGVLLGTVAQSESDLSAVTIVDAVPLFHTFLSLSPMLETALVQVASYAKQQGFGLQVVGYYHANASLLDKDLSPTARKIADKVHQRQPASCTILVDNTKLQEFCHQESEEVLQLWLQDSSGTWKPSSSDLLTVKSEGLSMRYQQLQAQHTYRRLFDFDDHLNDIAKDWSNDGLLNEP</sequence>
<comment type="caution">
    <text evidence="3">The sequence shown here is derived from an EMBL/GenBank/DDBJ whole genome shotgun (WGS) entry which is preliminary data.</text>
</comment>
<evidence type="ECO:0000313" key="4">
    <source>
        <dbReference type="Proteomes" id="UP001465755"/>
    </source>
</evidence>
<accession>A0AAW1PZU1</accession>
<dbReference type="Gene3D" id="3.40.140.10">
    <property type="entry name" value="Cytidine Deaminase, domain 2"/>
    <property type="match status" value="1"/>
</dbReference>
<gene>
    <name evidence="3" type="ORF">WJX73_001519</name>
</gene>
<name>A0AAW1PZU1_9CHLO</name>
<evidence type="ECO:0000313" key="3">
    <source>
        <dbReference type="EMBL" id="KAK9813344.1"/>
    </source>
</evidence>
<dbReference type="PANTHER" id="PTHR12941:SF10">
    <property type="entry name" value="ER MEMBRANE PROTEIN COMPLEX SUBUNIT 8_9 HOMOLOG"/>
    <property type="match status" value="1"/>
</dbReference>
<evidence type="ECO:0000259" key="2">
    <source>
        <dbReference type="PROSITE" id="PS50249"/>
    </source>
</evidence>